<reference evidence="1" key="1">
    <citation type="submission" date="2014-09" db="EMBL/GenBank/DDBJ databases">
        <authorList>
            <person name="Magalhaes I.L.F."/>
            <person name="Oliveira U."/>
            <person name="Santos F.R."/>
            <person name="Vidigal T.H.D.A."/>
            <person name="Brescovit A.D."/>
            <person name="Santos A.J."/>
        </authorList>
    </citation>
    <scope>NUCLEOTIDE SEQUENCE</scope>
    <source>
        <tissue evidence="1">Shoot tissue taken approximately 20 cm above the soil surface</tissue>
    </source>
</reference>
<accession>A0A0A9H053</accession>
<dbReference type="AlphaFoldDB" id="A0A0A9H053"/>
<reference evidence="1" key="2">
    <citation type="journal article" date="2015" name="Data Brief">
        <title>Shoot transcriptome of the giant reed, Arundo donax.</title>
        <authorList>
            <person name="Barrero R.A."/>
            <person name="Guerrero F.D."/>
            <person name="Moolhuijzen P."/>
            <person name="Goolsby J.A."/>
            <person name="Tidwell J."/>
            <person name="Bellgard S.E."/>
            <person name="Bellgard M.I."/>
        </authorList>
    </citation>
    <scope>NUCLEOTIDE SEQUENCE</scope>
    <source>
        <tissue evidence="1">Shoot tissue taken approximately 20 cm above the soil surface</tissue>
    </source>
</reference>
<name>A0A0A9H053_ARUDO</name>
<protein>
    <submittedName>
        <fullName evidence="1">Uncharacterized protein</fullName>
    </submittedName>
</protein>
<proteinExistence type="predicted"/>
<evidence type="ECO:0000313" key="1">
    <source>
        <dbReference type="EMBL" id="JAE30132.1"/>
    </source>
</evidence>
<organism evidence="1">
    <name type="scientific">Arundo donax</name>
    <name type="common">Giant reed</name>
    <name type="synonym">Donax arundinaceus</name>
    <dbReference type="NCBI Taxonomy" id="35708"/>
    <lineage>
        <taxon>Eukaryota</taxon>
        <taxon>Viridiplantae</taxon>
        <taxon>Streptophyta</taxon>
        <taxon>Embryophyta</taxon>
        <taxon>Tracheophyta</taxon>
        <taxon>Spermatophyta</taxon>
        <taxon>Magnoliopsida</taxon>
        <taxon>Liliopsida</taxon>
        <taxon>Poales</taxon>
        <taxon>Poaceae</taxon>
        <taxon>PACMAD clade</taxon>
        <taxon>Arundinoideae</taxon>
        <taxon>Arundineae</taxon>
        <taxon>Arundo</taxon>
    </lineage>
</organism>
<sequence length="63" mass="7584">MPLNRQKVNFFTWELSGNTCNDIEFNNHRSRNSRRNIQPIMKQHSRSCHVETIHHGDYMCHIC</sequence>
<dbReference type="EMBL" id="GBRH01167764">
    <property type="protein sequence ID" value="JAE30132.1"/>
    <property type="molecule type" value="Transcribed_RNA"/>
</dbReference>